<feature type="domain" description="Immunity protein 35" evidence="1">
    <location>
        <begin position="6"/>
        <end position="91"/>
    </location>
</feature>
<sequence>MINKDQAVRLVELWLERERVLELQAFRWAHDVEVFTASEHEFGWLVVCQSREYVRTRDPRHALAGLGPFLVDGLDGSLHHIPVSTYLDDWEHLYRHDVRGLPRPDPVAERIREALAASGRVAAMRELRQAAPGLLLAEARAYVDALQAGAAPDPELAARTTAPDTCRQVPIETLTGPNGPAPHPIPPPRALYGLHPERPLGHYRELFPDDPHAPSLQRALGGIRCGTPSHESELAAYLRAGTCLLAATALTHDVLDPDKPPLGSFGLLTDGTWFWYADLVHYVEHHHVQLPPSFLAHARANDWTPPEVSDQEVSTLLHRLTDPPAEPPPGC</sequence>
<gene>
    <name evidence="2" type="ORF">GCM10009663_76000</name>
</gene>
<reference evidence="2 3" key="1">
    <citation type="journal article" date="2019" name="Int. J. Syst. Evol. Microbiol.">
        <title>The Global Catalogue of Microorganisms (GCM) 10K type strain sequencing project: providing services to taxonomists for standard genome sequencing and annotation.</title>
        <authorList>
            <consortium name="The Broad Institute Genomics Platform"/>
            <consortium name="The Broad Institute Genome Sequencing Center for Infectious Disease"/>
            <person name="Wu L."/>
            <person name="Ma J."/>
        </authorList>
    </citation>
    <scope>NUCLEOTIDE SEQUENCE [LARGE SCALE GENOMIC DNA]</scope>
    <source>
        <strain evidence="2 3">JCM 13002</strain>
    </source>
</reference>
<dbReference type="EMBL" id="BAAALD010000162">
    <property type="protein sequence ID" value="GAA1126516.1"/>
    <property type="molecule type" value="Genomic_DNA"/>
</dbReference>
<dbReference type="Pfam" id="PF15567">
    <property type="entry name" value="Imm35"/>
    <property type="match status" value="1"/>
</dbReference>
<name>A0ABN1U9R6_9ACTN</name>
<keyword evidence="3" id="KW-1185">Reference proteome</keyword>
<organism evidence="2 3">
    <name type="scientific">Kitasatospora arboriphila</name>
    <dbReference type="NCBI Taxonomy" id="258052"/>
    <lineage>
        <taxon>Bacteria</taxon>
        <taxon>Bacillati</taxon>
        <taxon>Actinomycetota</taxon>
        <taxon>Actinomycetes</taxon>
        <taxon>Kitasatosporales</taxon>
        <taxon>Streptomycetaceae</taxon>
        <taxon>Kitasatospora</taxon>
    </lineage>
</organism>
<dbReference type="Proteomes" id="UP001499987">
    <property type="component" value="Unassembled WGS sequence"/>
</dbReference>
<dbReference type="InterPro" id="IPR029082">
    <property type="entry name" value="Imm35"/>
</dbReference>
<evidence type="ECO:0000313" key="2">
    <source>
        <dbReference type="EMBL" id="GAA1126516.1"/>
    </source>
</evidence>
<evidence type="ECO:0000259" key="1">
    <source>
        <dbReference type="Pfam" id="PF15567"/>
    </source>
</evidence>
<accession>A0ABN1U9R6</accession>
<dbReference type="RefSeq" id="WP_344628337.1">
    <property type="nucleotide sequence ID" value="NZ_BAAALD010000162.1"/>
</dbReference>
<proteinExistence type="predicted"/>
<comment type="caution">
    <text evidence="2">The sequence shown here is derived from an EMBL/GenBank/DDBJ whole genome shotgun (WGS) entry which is preliminary data.</text>
</comment>
<evidence type="ECO:0000313" key="3">
    <source>
        <dbReference type="Proteomes" id="UP001499987"/>
    </source>
</evidence>
<protein>
    <recommendedName>
        <fullName evidence="1">Immunity protein 35 domain-containing protein</fullName>
    </recommendedName>
</protein>